<name>A0A8S5T9A9_9CAUD</name>
<dbReference type="EMBL" id="BK032777">
    <property type="protein sequence ID" value="DAF59857.1"/>
    <property type="molecule type" value="Genomic_DNA"/>
</dbReference>
<protein>
    <submittedName>
        <fullName evidence="1">Uncharacterized protein</fullName>
    </submittedName>
</protein>
<reference evidence="1" key="1">
    <citation type="journal article" date="2021" name="Proc. Natl. Acad. Sci. U.S.A.">
        <title>A Catalog of Tens of Thousands of Viruses from Human Metagenomes Reveals Hidden Associations with Chronic Diseases.</title>
        <authorList>
            <person name="Tisza M.J."/>
            <person name="Buck C.B."/>
        </authorList>
    </citation>
    <scope>NUCLEOTIDE SEQUENCE</scope>
    <source>
        <strain evidence="1">Ct47y1</strain>
    </source>
</reference>
<organism evidence="1">
    <name type="scientific">Siphoviridae sp. ct47y1</name>
    <dbReference type="NCBI Taxonomy" id="2827775"/>
    <lineage>
        <taxon>Viruses</taxon>
        <taxon>Duplodnaviria</taxon>
        <taxon>Heunggongvirae</taxon>
        <taxon>Uroviricota</taxon>
        <taxon>Caudoviricetes</taxon>
    </lineage>
</organism>
<accession>A0A8S5T9A9</accession>
<proteinExistence type="predicted"/>
<sequence length="32" mass="3787">MNGYCRSGERLSLFEISCSVSYIYRFITTMQM</sequence>
<evidence type="ECO:0000313" key="1">
    <source>
        <dbReference type="EMBL" id="DAF59857.1"/>
    </source>
</evidence>